<keyword evidence="4" id="KW-0560">Oxidoreductase</keyword>
<dbReference type="GO" id="GO:0042802">
    <property type="term" value="F:identical protein binding"/>
    <property type="evidence" value="ECO:0007669"/>
    <property type="project" value="UniProtKB-ARBA"/>
</dbReference>
<dbReference type="GO" id="GO:0004322">
    <property type="term" value="F:ferroxidase activity"/>
    <property type="evidence" value="ECO:0007669"/>
    <property type="project" value="TreeGrafter"/>
</dbReference>
<evidence type="ECO:0000256" key="3">
    <source>
        <dbReference type="ARBA" id="ARBA00022723"/>
    </source>
</evidence>
<dbReference type="GO" id="GO:0008198">
    <property type="term" value="F:ferrous iron binding"/>
    <property type="evidence" value="ECO:0007669"/>
    <property type="project" value="TreeGrafter"/>
</dbReference>
<feature type="domain" description="Ferritin-like diiron" evidence="8">
    <location>
        <begin position="1"/>
        <end position="145"/>
    </location>
</feature>
<dbReference type="SUPFAM" id="SSF47240">
    <property type="entry name" value="Ferritin-like"/>
    <property type="match status" value="1"/>
</dbReference>
<dbReference type="AlphaFoldDB" id="A0A1F7FKN6"/>
<reference evidence="9 10" key="1">
    <citation type="journal article" date="2016" name="Nat. Commun.">
        <title>Thousands of microbial genomes shed light on interconnected biogeochemical processes in an aquifer system.</title>
        <authorList>
            <person name="Anantharaman K."/>
            <person name="Brown C.T."/>
            <person name="Hug L.A."/>
            <person name="Sharon I."/>
            <person name="Castelle C.J."/>
            <person name="Probst A.J."/>
            <person name="Thomas B.C."/>
            <person name="Singh A."/>
            <person name="Wilkins M.J."/>
            <person name="Karaoz U."/>
            <person name="Brodie E.L."/>
            <person name="Williams K.H."/>
            <person name="Hubbard S.S."/>
            <person name="Banfield J.F."/>
        </authorList>
    </citation>
    <scope>NUCLEOTIDE SEQUENCE [LARGE SCALE GENOMIC DNA]</scope>
</reference>
<dbReference type="GO" id="GO:0006826">
    <property type="term" value="P:iron ion transport"/>
    <property type="evidence" value="ECO:0007669"/>
    <property type="project" value="InterPro"/>
</dbReference>
<proteinExistence type="inferred from homology"/>
<dbReference type="InterPro" id="IPR008331">
    <property type="entry name" value="Ferritin_DPS_dom"/>
</dbReference>
<comment type="function">
    <text evidence="7">Iron-storage protein.</text>
</comment>
<feature type="binding site" evidence="6">
    <location>
        <position position="127"/>
    </location>
    <ligand>
        <name>Fe cation</name>
        <dbReference type="ChEBI" id="CHEBI:24875"/>
        <label>1</label>
    </ligand>
</feature>
<evidence type="ECO:0000256" key="5">
    <source>
        <dbReference type="ARBA" id="ARBA00023004"/>
    </source>
</evidence>
<feature type="binding site" evidence="6">
    <location>
        <position position="94"/>
    </location>
    <ligand>
        <name>Fe cation</name>
        <dbReference type="ChEBI" id="CHEBI:24875"/>
        <label>1</label>
    </ligand>
</feature>
<dbReference type="Gene3D" id="1.20.1260.10">
    <property type="match status" value="1"/>
</dbReference>
<feature type="binding site" evidence="6">
    <location>
        <position position="17"/>
    </location>
    <ligand>
        <name>Fe cation</name>
        <dbReference type="ChEBI" id="CHEBI:24875"/>
        <label>1</label>
    </ligand>
</feature>
<dbReference type="PANTHER" id="PTHR11431:SF127">
    <property type="entry name" value="BACTERIAL NON-HEME FERRITIN"/>
    <property type="match status" value="1"/>
</dbReference>
<dbReference type="InterPro" id="IPR041719">
    <property type="entry name" value="Ferritin_prok"/>
</dbReference>
<comment type="subcellular location">
    <subcellularLocation>
        <location evidence="7">Cytoplasm</location>
    </subcellularLocation>
</comment>
<evidence type="ECO:0000256" key="6">
    <source>
        <dbReference type="PIRSR" id="PIRSR601519-1"/>
    </source>
</evidence>
<dbReference type="GO" id="GO:0005829">
    <property type="term" value="C:cytosol"/>
    <property type="evidence" value="ECO:0007669"/>
    <property type="project" value="TreeGrafter"/>
</dbReference>
<dbReference type="EC" id="1.16.3.2" evidence="7"/>
<evidence type="ECO:0000256" key="1">
    <source>
        <dbReference type="ARBA" id="ARBA00006950"/>
    </source>
</evidence>
<evidence type="ECO:0000259" key="8">
    <source>
        <dbReference type="PROSITE" id="PS50905"/>
    </source>
</evidence>
<dbReference type="PROSITE" id="PS50905">
    <property type="entry name" value="FERRITIN_LIKE"/>
    <property type="match status" value="1"/>
</dbReference>
<dbReference type="InterPro" id="IPR009040">
    <property type="entry name" value="Ferritin-like_diiron"/>
</dbReference>
<dbReference type="CDD" id="cd01055">
    <property type="entry name" value="Nonheme_Ferritin"/>
    <property type="match status" value="1"/>
</dbReference>
<keyword evidence="7" id="KW-0963">Cytoplasm</keyword>
<feature type="binding site" evidence="6">
    <location>
        <position position="53"/>
    </location>
    <ligand>
        <name>Fe cation</name>
        <dbReference type="ChEBI" id="CHEBI:24875"/>
        <label>1</label>
    </ligand>
</feature>
<dbReference type="Proteomes" id="UP000179243">
    <property type="component" value="Unassembled WGS sequence"/>
</dbReference>
<keyword evidence="5 6" id="KW-0408">Iron</keyword>
<accession>A0A1F7FKN6</accession>
<feature type="binding site" evidence="6">
    <location>
        <position position="50"/>
    </location>
    <ligand>
        <name>Fe cation</name>
        <dbReference type="ChEBI" id="CHEBI:24875"/>
        <label>1</label>
    </ligand>
</feature>
<keyword evidence="2 7" id="KW-0409">Iron storage</keyword>
<dbReference type="EMBL" id="MFYX01000015">
    <property type="protein sequence ID" value="OGK07012.1"/>
    <property type="molecule type" value="Genomic_DNA"/>
</dbReference>
<dbReference type="GO" id="GO:0006879">
    <property type="term" value="P:intracellular iron ion homeostasis"/>
    <property type="evidence" value="ECO:0007669"/>
    <property type="project" value="UniProtKB-KW"/>
</dbReference>
<dbReference type="InterPro" id="IPR009078">
    <property type="entry name" value="Ferritin-like_SF"/>
</dbReference>
<dbReference type="FunFam" id="1.20.1260.10:FF:000001">
    <property type="entry name" value="Non-heme ferritin"/>
    <property type="match status" value="1"/>
</dbReference>
<sequence>MLSPKLQEAINDQINKELFSEYLYLAMADFFAAQNLDGFVNWMMVQTQEEHFHATKFINFLHDKGARVALKAIAAPQADFKSPEEVFRAGFEHEQFVTASISNLVDIAEKEKDRSVQTFLQWYVTEQIEEEANFDKLLNKVKMAGASGPALMMLDTEAAKRVYTPPPATGANPGAGA</sequence>
<evidence type="ECO:0000256" key="7">
    <source>
        <dbReference type="RuleBase" id="RU361145"/>
    </source>
</evidence>
<comment type="catalytic activity">
    <reaction evidence="7">
        <text>4 Fe(2+) + O2 + 6 H2O = 4 iron(III) oxide-hydroxide + 12 H(+)</text>
        <dbReference type="Rhea" id="RHEA:11972"/>
        <dbReference type="ChEBI" id="CHEBI:15377"/>
        <dbReference type="ChEBI" id="CHEBI:15378"/>
        <dbReference type="ChEBI" id="CHEBI:15379"/>
        <dbReference type="ChEBI" id="CHEBI:29033"/>
        <dbReference type="ChEBI" id="CHEBI:78619"/>
        <dbReference type="EC" id="1.16.3.2"/>
    </reaction>
</comment>
<comment type="similarity">
    <text evidence="1 7">Belongs to the ferritin family. Prokaryotic subfamily.</text>
</comment>
<protein>
    <recommendedName>
        <fullName evidence="7">Ferritin</fullName>
        <ecNumber evidence="7">1.16.3.2</ecNumber>
    </recommendedName>
</protein>
<dbReference type="InterPro" id="IPR012347">
    <property type="entry name" value="Ferritin-like"/>
</dbReference>
<evidence type="ECO:0000256" key="4">
    <source>
        <dbReference type="ARBA" id="ARBA00023002"/>
    </source>
</evidence>
<evidence type="ECO:0000313" key="10">
    <source>
        <dbReference type="Proteomes" id="UP000179243"/>
    </source>
</evidence>
<evidence type="ECO:0000313" key="9">
    <source>
        <dbReference type="EMBL" id="OGK07012.1"/>
    </source>
</evidence>
<dbReference type="GO" id="GO:0008199">
    <property type="term" value="F:ferric iron binding"/>
    <property type="evidence" value="ECO:0007669"/>
    <property type="project" value="InterPro"/>
</dbReference>
<dbReference type="PANTHER" id="PTHR11431">
    <property type="entry name" value="FERRITIN"/>
    <property type="match status" value="1"/>
</dbReference>
<gene>
    <name evidence="9" type="ORF">A2519_13650</name>
</gene>
<comment type="caution">
    <text evidence="9">The sequence shown here is derived from an EMBL/GenBank/DDBJ whole genome shotgun (WGS) entry which is preliminary data.</text>
</comment>
<dbReference type="Pfam" id="PF00210">
    <property type="entry name" value="Ferritin"/>
    <property type="match status" value="1"/>
</dbReference>
<dbReference type="InterPro" id="IPR001519">
    <property type="entry name" value="Ferritin"/>
</dbReference>
<organism evidence="9 10">
    <name type="scientific">Candidatus Raymondbacteria bacterium RIFOXYD12_FULL_49_13</name>
    <dbReference type="NCBI Taxonomy" id="1817890"/>
    <lineage>
        <taxon>Bacteria</taxon>
        <taxon>Raymondiibacteriota</taxon>
    </lineage>
</organism>
<evidence type="ECO:0000256" key="2">
    <source>
        <dbReference type="ARBA" id="ARBA00022434"/>
    </source>
</evidence>
<name>A0A1F7FKN6_UNCRA</name>
<keyword evidence="3 6" id="KW-0479">Metal-binding</keyword>